<protein>
    <submittedName>
        <fullName evidence="9">23S rRNA (Uracil(1939)-C(5))-methyltransferase</fullName>
        <ecNumber evidence="9">2.1.1.190</ecNumber>
    </submittedName>
</protein>
<dbReference type="Gene3D" id="2.40.50.1070">
    <property type="match status" value="1"/>
</dbReference>
<evidence type="ECO:0000256" key="5">
    <source>
        <dbReference type="ARBA" id="ARBA00022691"/>
    </source>
</evidence>
<dbReference type="NCBIfam" id="TIGR00479">
    <property type="entry name" value="rumA"/>
    <property type="match status" value="1"/>
</dbReference>
<keyword evidence="6" id="KW-0479">Metal-binding</keyword>
<organism evidence="9">
    <name type="scientific">hydrothermal vent metagenome</name>
    <dbReference type="NCBI Taxonomy" id="652676"/>
    <lineage>
        <taxon>unclassified sequences</taxon>
        <taxon>metagenomes</taxon>
        <taxon>ecological metagenomes</taxon>
    </lineage>
</organism>
<keyword evidence="4 9" id="KW-0808">Transferase</keyword>
<feature type="domain" description="TRAM" evidence="8">
    <location>
        <begin position="14"/>
        <end position="58"/>
    </location>
</feature>
<dbReference type="Pfam" id="PF05958">
    <property type="entry name" value="tRNA_U5-meth_tr"/>
    <property type="match status" value="1"/>
</dbReference>
<keyword evidence="1" id="KW-0004">4Fe-4S</keyword>
<dbReference type="EMBL" id="UOFR01000081">
    <property type="protein sequence ID" value="VAX01048.1"/>
    <property type="molecule type" value="Genomic_DNA"/>
</dbReference>
<dbReference type="PROSITE" id="PS01231">
    <property type="entry name" value="TRMA_2"/>
    <property type="match status" value="1"/>
</dbReference>
<dbReference type="PANTHER" id="PTHR11061">
    <property type="entry name" value="RNA M5U METHYLTRANSFERASE"/>
    <property type="match status" value="1"/>
</dbReference>
<keyword evidence="3 9" id="KW-0489">Methyltransferase</keyword>
<dbReference type="Gene3D" id="2.40.50.140">
    <property type="entry name" value="Nucleic acid-binding proteins"/>
    <property type="match status" value="1"/>
</dbReference>
<evidence type="ECO:0000256" key="7">
    <source>
        <dbReference type="ARBA" id="ARBA00023004"/>
    </source>
</evidence>
<dbReference type="InterPro" id="IPR029063">
    <property type="entry name" value="SAM-dependent_MTases_sf"/>
</dbReference>
<dbReference type="PANTHER" id="PTHR11061:SF49">
    <property type="entry name" value="23S RRNA (URACIL(1939)-C(5))-METHYLTRANSFERASE RLMD"/>
    <property type="match status" value="1"/>
</dbReference>
<dbReference type="CDD" id="cd02440">
    <property type="entry name" value="AdoMet_MTases"/>
    <property type="match status" value="1"/>
</dbReference>
<keyword evidence="5" id="KW-0949">S-adenosyl-L-methionine</keyword>
<dbReference type="HAMAP" id="MF_01010">
    <property type="entry name" value="23SrRNA_methyltr_RlmD"/>
    <property type="match status" value="1"/>
</dbReference>
<dbReference type="PROSITE" id="PS51687">
    <property type="entry name" value="SAM_MT_RNA_M5U"/>
    <property type="match status" value="1"/>
</dbReference>
<dbReference type="SUPFAM" id="SSF53335">
    <property type="entry name" value="S-adenosyl-L-methionine-dependent methyltransferases"/>
    <property type="match status" value="1"/>
</dbReference>
<dbReference type="EC" id="2.1.1.190" evidence="9"/>
<dbReference type="InterPro" id="IPR030390">
    <property type="entry name" value="MeTrfase_TrmA_AS"/>
</dbReference>
<reference evidence="9" key="1">
    <citation type="submission" date="2018-06" db="EMBL/GenBank/DDBJ databases">
        <authorList>
            <person name="Zhirakovskaya E."/>
        </authorList>
    </citation>
    <scope>NUCLEOTIDE SEQUENCE</scope>
</reference>
<evidence type="ECO:0000256" key="3">
    <source>
        <dbReference type="ARBA" id="ARBA00022603"/>
    </source>
</evidence>
<dbReference type="InterPro" id="IPR030391">
    <property type="entry name" value="MeTrfase_TrmA_CS"/>
</dbReference>
<evidence type="ECO:0000256" key="4">
    <source>
        <dbReference type="ARBA" id="ARBA00022679"/>
    </source>
</evidence>
<evidence type="ECO:0000256" key="6">
    <source>
        <dbReference type="ARBA" id="ARBA00022723"/>
    </source>
</evidence>
<dbReference type="InterPro" id="IPR010280">
    <property type="entry name" value="U5_MeTrfase_fam"/>
</dbReference>
<dbReference type="GO" id="GO:0046872">
    <property type="term" value="F:metal ion binding"/>
    <property type="evidence" value="ECO:0007669"/>
    <property type="project" value="UniProtKB-KW"/>
</dbReference>
<dbReference type="Pfam" id="PF01938">
    <property type="entry name" value="TRAM"/>
    <property type="match status" value="1"/>
</dbReference>
<dbReference type="GO" id="GO:0070041">
    <property type="term" value="F:rRNA (uridine-C5-)-methyltransferase activity"/>
    <property type="evidence" value="ECO:0007669"/>
    <property type="project" value="TreeGrafter"/>
</dbReference>
<dbReference type="Gene3D" id="3.40.50.150">
    <property type="entry name" value="Vaccinia Virus protein VP39"/>
    <property type="match status" value="1"/>
</dbReference>
<accession>A0A3B1ANV8</accession>
<proteinExistence type="inferred from homology"/>
<dbReference type="FunFam" id="2.40.50.140:FF:000097">
    <property type="entry name" value="23S rRNA (uracil(1939)-C(5))-methyltransferase RlmD"/>
    <property type="match status" value="1"/>
</dbReference>
<evidence type="ECO:0000313" key="9">
    <source>
        <dbReference type="EMBL" id="VAX01048.1"/>
    </source>
</evidence>
<dbReference type="NCBIfam" id="NF009639">
    <property type="entry name" value="PRK13168.1"/>
    <property type="match status" value="1"/>
</dbReference>
<dbReference type="PROSITE" id="PS01230">
    <property type="entry name" value="TRMA_1"/>
    <property type="match status" value="1"/>
</dbReference>
<evidence type="ECO:0000256" key="2">
    <source>
        <dbReference type="ARBA" id="ARBA00022552"/>
    </source>
</evidence>
<keyword evidence="1" id="KW-0411">Iron-sulfur</keyword>
<evidence type="ECO:0000259" key="8">
    <source>
        <dbReference type="Pfam" id="PF01938"/>
    </source>
</evidence>
<gene>
    <name evidence="9" type="ORF">MNBD_GAMMA21-2894</name>
</gene>
<dbReference type="InterPro" id="IPR012340">
    <property type="entry name" value="NA-bd_OB-fold"/>
</dbReference>
<dbReference type="InterPro" id="IPR001566">
    <property type="entry name" value="23S_rRNA_MeTrfase_RlmD"/>
</dbReference>
<sequence>MARRRKKSLSREPQLAVITDLTHDGKGVAHIEGKTVFIRSALPEEEVEFIYTRKRRQYDEGNLHQVIKPSPLRIDAKCAHFSICGGCSLQHLSSDEQIKQKQKILLDNLQRIGHVEAQTVRTPLSGPHWGYRRKARLGVKYVEKKGKVLIGFREKGTSYLADLLSCEVLHPTVGQRLTELSDLVRSLSCYQAIPQIEVAVGDSSTALVFRHLEPLTDDDIGKLVDFAKKQSVDIYSQSGGPDTITPLWPAEPELFYSIKKYEIKNYFLPTDFVQVNAEINENIIPQVIAALDCDKNDHVLELFCGLGNFTLPIAKHVASVTAIEGEASLIERAKINAKNNNITNVDYYVANLMEDVKSLSWWTSKKYAAVFLDPPRSGAEQVIPLIAAKKIPRIVYVSCNPATLARDAGLLVNEFGYTLEETGVMDMFPHTAHVESIAIFSLKKKGK</sequence>
<dbReference type="SUPFAM" id="SSF50249">
    <property type="entry name" value="Nucleic acid-binding proteins"/>
    <property type="match status" value="1"/>
</dbReference>
<name>A0A3B1ANV8_9ZZZZ</name>
<dbReference type="AlphaFoldDB" id="A0A3B1ANV8"/>
<dbReference type="GO" id="GO:0003723">
    <property type="term" value="F:RNA binding"/>
    <property type="evidence" value="ECO:0007669"/>
    <property type="project" value="InterPro"/>
</dbReference>
<dbReference type="GO" id="GO:0051539">
    <property type="term" value="F:4 iron, 4 sulfur cluster binding"/>
    <property type="evidence" value="ECO:0007669"/>
    <property type="project" value="UniProtKB-KW"/>
</dbReference>
<keyword evidence="7" id="KW-0408">Iron</keyword>
<dbReference type="InterPro" id="IPR002792">
    <property type="entry name" value="TRAM_dom"/>
</dbReference>
<keyword evidence="2" id="KW-0698">rRNA processing</keyword>
<dbReference type="GO" id="GO:0070475">
    <property type="term" value="P:rRNA base methylation"/>
    <property type="evidence" value="ECO:0007669"/>
    <property type="project" value="TreeGrafter"/>
</dbReference>
<evidence type="ECO:0000256" key="1">
    <source>
        <dbReference type="ARBA" id="ARBA00022485"/>
    </source>
</evidence>